<evidence type="ECO:0000313" key="1">
    <source>
        <dbReference type="EMBL" id="JAQ11191.1"/>
    </source>
</evidence>
<accession>A0A146LTX6</accession>
<name>A0A146LTX6_LYGHE</name>
<organism evidence="1">
    <name type="scientific">Lygus hesperus</name>
    <name type="common">Western plant bug</name>
    <dbReference type="NCBI Taxonomy" id="30085"/>
    <lineage>
        <taxon>Eukaryota</taxon>
        <taxon>Metazoa</taxon>
        <taxon>Ecdysozoa</taxon>
        <taxon>Arthropoda</taxon>
        <taxon>Hexapoda</taxon>
        <taxon>Insecta</taxon>
        <taxon>Pterygota</taxon>
        <taxon>Neoptera</taxon>
        <taxon>Paraneoptera</taxon>
        <taxon>Hemiptera</taxon>
        <taxon>Heteroptera</taxon>
        <taxon>Panheteroptera</taxon>
        <taxon>Cimicomorpha</taxon>
        <taxon>Miridae</taxon>
        <taxon>Mirini</taxon>
        <taxon>Lygus</taxon>
    </lineage>
</organism>
<reference evidence="1" key="1">
    <citation type="journal article" date="2016" name="Gigascience">
        <title>De novo construction of an expanded transcriptome assembly for the western tarnished plant bug, Lygus hesperus.</title>
        <authorList>
            <person name="Tassone E.E."/>
            <person name="Geib S.M."/>
            <person name="Hall B."/>
            <person name="Fabrick J.A."/>
            <person name="Brent C.S."/>
            <person name="Hull J.J."/>
        </authorList>
    </citation>
    <scope>NUCLEOTIDE SEQUENCE</scope>
</reference>
<sequence length="128" mass="13607">MYGNDCDGTATAAPSHSSYRTTRGCATFVQQYSYVLVTDSQTCGINVFNTFDGSIVHQLPRLQTTPIESIAVNPVDNSFMICGFNDFRGHLYVPETSPAAVVSTSATASAISSTSSSVAQSFTPSLYV</sequence>
<dbReference type="SUPFAM" id="SSF101898">
    <property type="entry name" value="NHL repeat"/>
    <property type="match status" value="1"/>
</dbReference>
<gene>
    <name evidence="1" type="ORF">g.9449</name>
</gene>
<dbReference type="EMBL" id="GDHC01007438">
    <property type="protein sequence ID" value="JAQ11191.1"/>
    <property type="molecule type" value="Transcribed_RNA"/>
</dbReference>
<proteinExistence type="predicted"/>
<dbReference type="AlphaFoldDB" id="A0A146LTX6"/>
<protein>
    <submittedName>
        <fullName evidence="1">Uncharacterized protein</fullName>
    </submittedName>
</protein>